<feature type="transmembrane region" description="Helical" evidence="1">
    <location>
        <begin position="86"/>
        <end position="108"/>
    </location>
</feature>
<dbReference type="Proteomes" id="UP000177258">
    <property type="component" value="Unassembled WGS sequence"/>
</dbReference>
<keyword evidence="1" id="KW-0812">Transmembrane</keyword>
<reference evidence="2 3" key="1">
    <citation type="journal article" date="2016" name="Nat. Commun.">
        <title>Thousands of microbial genomes shed light on interconnected biogeochemical processes in an aquifer system.</title>
        <authorList>
            <person name="Anantharaman K."/>
            <person name="Brown C.T."/>
            <person name="Hug L.A."/>
            <person name="Sharon I."/>
            <person name="Castelle C.J."/>
            <person name="Probst A.J."/>
            <person name="Thomas B.C."/>
            <person name="Singh A."/>
            <person name="Wilkins M.J."/>
            <person name="Karaoz U."/>
            <person name="Brodie E.L."/>
            <person name="Williams K.H."/>
            <person name="Hubbard S.S."/>
            <person name="Banfield J.F."/>
        </authorList>
    </citation>
    <scope>NUCLEOTIDE SEQUENCE [LARGE SCALE GENOMIC DNA]</scope>
</reference>
<gene>
    <name evidence="2" type="ORF">A3D83_01230</name>
</gene>
<feature type="transmembrane region" description="Helical" evidence="1">
    <location>
        <begin position="289"/>
        <end position="312"/>
    </location>
</feature>
<feature type="transmembrane region" description="Helical" evidence="1">
    <location>
        <begin position="385"/>
        <end position="407"/>
    </location>
</feature>
<comment type="caution">
    <text evidence="2">The sequence shown here is derived from an EMBL/GenBank/DDBJ whole genome shotgun (WGS) entry which is preliminary data.</text>
</comment>
<name>A0A1F5JY89_9BACT</name>
<feature type="transmembrane region" description="Helical" evidence="1">
    <location>
        <begin position="351"/>
        <end position="378"/>
    </location>
</feature>
<evidence type="ECO:0000313" key="3">
    <source>
        <dbReference type="Proteomes" id="UP000177258"/>
    </source>
</evidence>
<evidence type="ECO:0000313" key="2">
    <source>
        <dbReference type="EMBL" id="OGE33576.1"/>
    </source>
</evidence>
<feature type="transmembrane region" description="Helical" evidence="1">
    <location>
        <begin position="12"/>
        <end position="32"/>
    </location>
</feature>
<proteinExistence type="predicted"/>
<dbReference type="EMBL" id="MFDB01000008">
    <property type="protein sequence ID" value="OGE33576.1"/>
    <property type="molecule type" value="Genomic_DNA"/>
</dbReference>
<evidence type="ECO:0008006" key="4">
    <source>
        <dbReference type="Google" id="ProtNLM"/>
    </source>
</evidence>
<feature type="transmembrane region" description="Helical" evidence="1">
    <location>
        <begin position="115"/>
        <end position="137"/>
    </location>
</feature>
<accession>A0A1F5JY89</accession>
<organism evidence="2 3">
    <name type="scientific">Candidatus Daviesbacteria bacterium RIFCSPHIGHO2_02_FULL_41_10</name>
    <dbReference type="NCBI Taxonomy" id="1797774"/>
    <lineage>
        <taxon>Bacteria</taxon>
        <taxon>Candidatus Daviesiibacteriota</taxon>
    </lineage>
</organism>
<feature type="transmembrane region" description="Helical" evidence="1">
    <location>
        <begin position="319"/>
        <end position="339"/>
    </location>
</feature>
<feature type="transmembrane region" description="Helical" evidence="1">
    <location>
        <begin position="168"/>
        <end position="201"/>
    </location>
</feature>
<protein>
    <recommendedName>
        <fullName evidence="4">Glycosyltransferase RgtA/B/C/D-like domain-containing protein</fullName>
    </recommendedName>
</protein>
<feature type="transmembrane region" description="Helical" evidence="1">
    <location>
        <begin position="248"/>
        <end position="269"/>
    </location>
</feature>
<evidence type="ECO:0000256" key="1">
    <source>
        <dbReference type="SAM" id="Phobius"/>
    </source>
</evidence>
<feature type="transmembrane region" description="Helical" evidence="1">
    <location>
        <begin position="143"/>
        <end position="161"/>
    </location>
</feature>
<keyword evidence="1" id="KW-1133">Transmembrane helix</keyword>
<feature type="transmembrane region" description="Helical" evidence="1">
    <location>
        <begin position="452"/>
        <end position="470"/>
    </location>
</feature>
<feature type="transmembrane region" description="Helical" evidence="1">
    <location>
        <begin position="419"/>
        <end position="440"/>
    </location>
</feature>
<sequence length="618" mass="71390">MKSLFDWRFISLFFLITVIQITLFSIVLQNGFTSDDWWLLFDYKVITPSFGFLEKYIQTLQAIGLYHTYQITYIGILESLFKGNYFAYQFTGLILKILATVSLYPLLFVVFKRRLLAFLTTLLYGISYSSAGALLFVCTGSDYLAIFFMNIFLLCYFYSFVSKRRLYFYLAVILLFLSFMSAPIRMYPLLVIVFLIEIFAWIKSGKYSYILKVISRLTWLFLPFFVISRIAPGLTGGQLSSASSVFNFLSFGNYHLLLSPFAGIGYTFLTNDYWSLIFGIANFDNFKNYLSFLFHGPLIIYSVLAIIMGLLISKKPLKHILSIIFANLFFEVSSYFLITNLRGVEGPNIRYFIPVSIHAVFLGFFVVSISISSAVAWLRDYKPRILLLSLFAGPIFSSIFLWGIWMLKGDVLTFKEGVHWYMVTETIGSSLFLATVMVLIFDKIKLIINPNIKYILITSLLFMIIPIYLISNKEIEKTFSGLISTGSKAEDHEYVKSIFLSYMNNFSEEKPVLFYLEPKDERFYPVPFIIGFEETMHFRNWELMNGCVGVIFDRNILEKSIVIKNGIKGFNAASLCLKDYVEVSRPETFFREEDLVALRLKGKEVINIKEEVLKSLHF</sequence>
<keyword evidence="1" id="KW-0472">Membrane</keyword>
<dbReference type="AlphaFoldDB" id="A0A1F5JY89"/>